<dbReference type="STRING" id="1610489.SAMN06295981_2317"/>
<dbReference type="Proteomes" id="UP000568696">
    <property type="component" value="Unassembled WGS sequence"/>
</dbReference>
<sequence>MTSTPQSPIPDTPVEPVTPERISELLDAEGLQHRLESAPVAAGESPATIVRTGFLNTAIAISIDGDQLVCDSMWRGEIPKDDAPKVLGLCNSWNQAHFMPTMRFFENSAGTGHLTASAHRQVDITHGLSRNQIGAFLMSTFDGILRAYEFIEGQFPELVTWEEPHND</sequence>
<name>A0A1X7K7X1_9CORY</name>
<dbReference type="EMBL" id="FXAR01000009">
    <property type="protein sequence ID" value="SMG37002.1"/>
    <property type="molecule type" value="Genomic_DNA"/>
</dbReference>
<gene>
    <name evidence="1" type="ORF">GX356_00835</name>
    <name evidence="2" type="ORF">SAMN06295981_2317</name>
</gene>
<organism evidence="2 3">
    <name type="scientific">Corynebacterium pollutisoli</name>
    <dbReference type="NCBI Taxonomy" id="1610489"/>
    <lineage>
        <taxon>Bacteria</taxon>
        <taxon>Bacillati</taxon>
        <taxon>Actinomycetota</taxon>
        <taxon>Actinomycetes</taxon>
        <taxon>Mycobacteriales</taxon>
        <taxon>Corynebacteriaceae</taxon>
        <taxon>Corynebacterium</taxon>
    </lineage>
</organism>
<dbReference type="InterPro" id="IPR019660">
    <property type="entry name" value="Put_sensory_transdc_reg_YbjN"/>
</dbReference>
<reference evidence="3" key="1">
    <citation type="submission" date="2017-04" db="EMBL/GenBank/DDBJ databases">
        <authorList>
            <person name="Varghese N."/>
            <person name="Submissions S."/>
        </authorList>
    </citation>
    <scope>NUCLEOTIDE SEQUENCE [LARGE SCALE GENOMIC DNA]</scope>
    <source>
        <strain evidence="3">VDS</strain>
    </source>
</reference>
<dbReference type="OrthoDB" id="3255720at2"/>
<accession>A0A1X7K7X1</accession>
<reference evidence="1 4" key="3">
    <citation type="journal article" date="2020" name="Biotechnol. Biofuels">
        <title>New insights from the biogas microbiome by comprehensive genome-resolved metagenomics of nearly 1600 species originating from multiple anaerobic digesters.</title>
        <authorList>
            <person name="Campanaro S."/>
            <person name="Treu L."/>
            <person name="Rodriguez-R L.M."/>
            <person name="Kovalovszki A."/>
            <person name="Ziels R.M."/>
            <person name="Maus I."/>
            <person name="Zhu X."/>
            <person name="Kougias P.G."/>
            <person name="Basile A."/>
            <person name="Luo G."/>
            <person name="Schluter A."/>
            <person name="Konstantinidis K.T."/>
            <person name="Angelidaki I."/>
        </authorList>
    </citation>
    <scope>NUCLEOTIDE SEQUENCE [LARGE SCALE GENOMIC DNA]</scope>
    <source>
        <strain evidence="1">AS23ysBPME_344</strain>
    </source>
</reference>
<dbReference type="Proteomes" id="UP000193309">
    <property type="component" value="Unassembled WGS sequence"/>
</dbReference>
<reference evidence="2" key="2">
    <citation type="submission" date="2017-04" db="EMBL/GenBank/DDBJ databases">
        <authorList>
            <person name="Afonso C.L."/>
            <person name="Miller P.J."/>
            <person name="Scott M.A."/>
            <person name="Spackman E."/>
            <person name="Goraichik I."/>
            <person name="Dimitrov K.M."/>
            <person name="Suarez D.L."/>
            <person name="Swayne D.E."/>
        </authorList>
    </citation>
    <scope>NUCLEOTIDE SEQUENCE [LARGE SCALE GENOMIC DNA]</scope>
    <source>
        <strain evidence="2">VDS</strain>
    </source>
</reference>
<evidence type="ECO:0000313" key="4">
    <source>
        <dbReference type="Proteomes" id="UP000568696"/>
    </source>
</evidence>
<dbReference type="EMBL" id="JAAYSN010000014">
    <property type="protein sequence ID" value="NLP38255.1"/>
    <property type="molecule type" value="Genomic_DNA"/>
</dbReference>
<dbReference type="AlphaFoldDB" id="A0A1X7K7X1"/>
<protein>
    <submittedName>
        <fullName evidence="2">Putative sensory transduction regulator</fullName>
    </submittedName>
    <submittedName>
        <fullName evidence="1">YbjN domain-containing protein</fullName>
    </submittedName>
</protein>
<evidence type="ECO:0000313" key="1">
    <source>
        <dbReference type="EMBL" id="NLP38255.1"/>
    </source>
</evidence>
<proteinExistence type="predicted"/>
<evidence type="ECO:0000313" key="3">
    <source>
        <dbReference type="Proteomes" id="UP000193309"/>
    </source>
</evidence>
<dbReference type="Pfam" id="PF10722">
    <property type="entry name" value="YbjN"/>
    <property type="match status" value="1"/>
</dbReference>
<keyword evidence="3" id="KW-1185">Reference proteome</keyword>
<dbReference type="RefSeq" id="WP_085550390.1">
    <property type="nucleotide sequence ID" value="NZ_FXAR01000009.1"/>
</dbReference>
<evidence type="ECO:0000313" key="2">
    <source>
        <dbReference type="EMBL" id="SMG37002.1"/>
    </source>
</evidence>